<gene>
    <name evidence="3" type="ORF">NP493_496g02021</name>
</gene>
<name>A0AAD9KX83_RIDPI</name>
<dbReference type="SUPFAM" id="SSF47986">
    <property type="entry name" value="DEATH domain"/>
    <property type="match status" value="1"/>
</dbReference>
<feature type="coiled-coil region" evidence="1">
    <location>
        <begin position="202"/>
        <end position="278"/>
    </location>
</feature>
<comment type="caution">
    <text evidence="3">The sequence shown here is derived from an EMBL/GenBank/DDBJ whole genome shotgun (WGS) entry which is preliminary data.</text>
</comment>
<dbReference type="EMBL" id="JAODUO010000496">
    <property type="protein sequence ID" value="KAK2179344.1"/>
    <property type="molecule type" value="Genomic_DNA"/>
</dbReference>
<evidence type="ECO:0000256" key="1">
    <source>
        <dbReference type="SAM" id="Coils"/>
    </source>
</evidence>
<evidence type="ECO:0000313" key="3">
    <source>
        <dbReference type="EMBL" id="KAK2179344.1"/>
    </source>
</evidence>
<dbReference type="InterPro" id="IPR011029">
    <property type="entry name" value="DEATH-like_dom_sf"/>
</dbReference>
<reference evidence="3" key="1">
    <citation type="journal article" date="2023" name="Mol. Biol. Evol.">
        <title>Third-Generation Sequencing Reveals the Adaptive Role of the Epigenome in Three Deep-Sea Polychaetes.</title>
        <authorList>
            <person name="Perez M."/>
            <person name="Aroh O."/>
            <person name="Sun Y."/>
            <person name="Lan Y."/>
            <person name="Juniper S.K."/>
            <person name="Young C.R."/>
            <person name="Angers B."/>
            <person name="Qian P.Y."/>
        </authorList>
    </citation>
    <scope>NUCLEOTIDE SEQUENCE</scope>
    <source>
        <strain evidence="3">R07B-5</strain>
    </source>
</reference>
<protein>
    <recommendedName>
        <fullName evidence="2">CARD domain-containing protein</fullName>
    </recommendedName>
</protein>
<evidence type="ECO:0000313" key="4">
    <source>
        <dbReference type="Proteomes" id="UP001209878"/>
    </source>
</evidence>
<dbReference type="PROSITE" id="PS50209">
    <property type="entry name" value="CARD"/>
    <property type="match status" value="1"/>
</dbReference>
<dbReference type="GO" id="GO:0042981">
    <property type="term" value="P:regulation of apoptotic process"/>
    <property type="evidence" value="ECO:0007669"/>
    <property type="project" value="InterPro"/>
</dbReference>
<evidence type="ECO:0000259" key="2">
    <source>
        <dbReference type="PROSITE" id="PS50209"/>
    </source>
</evidence>
<dbReference type="Gene3D" id="1.10.533.10">
    <property type="entry name" value="Death Domain, Fas"/>
    <property type="match status" value="1"/>
</dbReference>
<organism evidence="3 4">
    <name type="scientific">Ridgeia piscesae</name>
    <name type="common">Tubeworm</name>
    <dbReference type="NCBI Taxonomy" id="27915"/>
    <lineage>
        <taxon>Eukaryota</taxon>
        <taxon>Metazoa</taxon>
        <taxon>Spiralia</taxon>
        <taxon>Lophotrochozoa</taxon>
        <taxon>Annelida</taxon>
        <taxon>Polychaeta</taxon>
        <taxon>Sedentaria</taxon>
        <taxon>Canalipalpata</taxon>
        <taxon>Sabellida</taxon>
        <taxon>Siboglinidae</taxon>
        <taxon>Ridgeia</taxon>
    </lineage>
</organism>
<dbReference type="InterPro" id="IPR001315">
    <property type="entry name" value="CARD"/>
</dbReference>
<dbReference type="AlphaFoldDB" id="A0AAD9KX83"/>
<keyword evidence="4" id="KW-1185">Reference proteome</keyword>
<dbReference type="Proteomes" id="UP001209878">
    <property type="component" value="Unassembled WGS sequence"/>
</dbReference>
<feature type="domain" description="CARD" evidence="2">
    <location>
        <begin position="53"/>
        <end position="146"/>
    </location>
</feature>
<accession>A0AAD9KX83</accession>
<keyword evidence="1" id="KW-0175">Coiled coil</keyword>
<proteinExistence type="predicted"/>
<dbReference type="Pfam" id="PF00619">
    <property type="entry name" value="CARD"/>
    <property type="match status" value="1"/>
</dbReference>
<sequence>MRPVPMERDALKLHLPEREAQTQEDVNSRILRFPSEGADSPPPALTVEALAGDEVQMQQFLTRNYHLLCKKIFMSLDRFYSWLRNEGVFTIHDQQLIEDTYPIKLDKAGHLIDIITYNKGPKGFKAFMEVIEYEFPYVFAHIMGTTPSTPPPEYRGSINLEGPIERRSRAMWDQALVDIQDVTSRLTKEMIQKFKAVAERAQEAEHMTLQSLQQEIVTLKEEKVSLEALAANYLLERDEGCAACHKYQQMKDTSNVKVVELSQQVTQLQRELSRIKSESVTMTT</sequence>